<evidence type="ECO:0000313" key="2">
    <source>
        <dbReference type="Proteomes" id="UP000507222"/>
    </source>
</evidence>
<dbReference type="Proteomes" id="UP000507222">
    <property type="component" value="Unassembled WGS sequence"/>
</dbReference>
<proteinExistence type="predicted"/>
<protein>
    <submittedName>
        <fullName evidence="1">Uncharacterized protein</fullName>
    </submittedName>
</protein>
<gene>
    <name evidence="1" type="ORF">CURHAP_LOCUS30110</name>
</gene>
<sequence>MCLSLIALQPSLIAIAGRSSEIASLSSLITHCHRSLQSLSPTPPRLPLSPLNPKQTCVLYARYHS</sequence>
<name>A0A6J5US85_PRUAR</name>
<organism evidence="1 2">
    <name type="scientific">Prunus armeniaca</name>
    <name type="common">Apricot</name>
    <name type="synonym">Armeniaca vulgaris</name>
    <dbReference type="NCBI Taxonomy" id="36596"/>
    <lineage>
        <taxon>Eukaryota</taxon>
        <taxon>Viridiplantae</taxon>
        <taxon>Streptophyta</taxon>
        <taxon>Embryophyta</taxon>
        <taxon>Tracheophyta</taxon>
        <taxon>Spermatophyta</taxon>
        <taxon>Magnoliopsida</taxon>
        <taxon>eudicotyledons</taxon>
        <taxon>Gunneridae</taxon>
        <taxon>Pentapetalae</taxon>
        <taxon>rosids</taxon>
        <taxon>fabids</taxon>
        <taxon>Rosales</taxon>
        <taxon>Rosaceae</taxon>
        <taxon>Amygdaloideae</taxon>
        <taxon>Amygdaleae</taxon>
        <taxon>Prunus</taxon>
    </lineage>
</organism>
<reference evidence="1 2" key="1">
    <citation type="submission" date="2020-05" db="EMBL/GenBank/DDBJ databases">
        <authorList>
            <person name="Campoy J."/>
            <person name="Schneeberger K."/>
            <person name="Spophaly S."/>
        </authorList>
    </citation>
    <scope>NUCLEOTIDE SEQUENCE [LARGE SCALE GENOMIC DNA]</scope>
    <source>
        <strain evidence="1">PruArmRojPasFocal</strain>
    </source>
</reference>
<evidence type="ECO:0000313" key="1">
    <source>
        <dbReference type="EMBL" id="CAB4278637.1"/>
    </source>
</evidence>
<accession>A0A6J5US85</accession>
<dbReference type="AlphaFoldDB" id="A0A6J5US85"/>
<dbReference type="EMBL" id="CAEKDK010000004">
    <property type="protein sequence ID" value="CAB4278637.1"/>
    <property type="molecule type" value="Genomic_DNA"/>
</dbReference>